<keyword evidence="3" id="KW-1185">Reference proteome</keyword>
<dbReference type="STRING" id="136037.A0A067QEN6"/>
<name>A0A067QEN6_ZOONE</name>
<proteinExistence type="predicted"/>
<dbReference type="EMBL" id="KK871651">
    <property type="protein sequence ID" value="KDQ71543.1"/>
    <property type="molecule type" value="Genomic_DNA"/>
</dbReference>
<reference evidence="2 3" key="1">
    <citation type="journal article" date="2014" name="Nat. Commun.">
        <title>Molecular traces of alternative social organization in a termite genome.</title>
        <authorList>
            <person name="Terrapon N."/>
            <person name="Li C."/>
            <person name="Robertson H.M."/>
            <person name="Ji L."/>
            <person name="Meng X."/>
            <person name="Booth W."/>
            <person name="Chen Z."/>
            <person name="Childers C.P."/>
            <person name="Glastad K.M."/>
            <person name="Gokhale K."/>
            <person name="Gowin J."/>
            <person name="Gronenberg W."/>
            <person name="Hermansen R.A."/>
            <person name="Hu H."/>
            <person name="Hunt B.G."/>
            <person name="Huylmans A.K."/>
            <person name="Khalil S.M."/>
            <person name="Mitchell R.D."/>
            <person name="Munoz-Torres M.C."/>
            <person name="Mustard J.A."/>
            <person name="Pan H."/>
            <person name="Reese J.T."/>
            <person name="Scharf M.E."/>
            <person name="Sun F."/>
            <person name="Vogel H."/>
            <person name="Xiao J."/>
            <person name="Yang W."/>
            <person name="Yang Z."/>
            <person name="Yang Z."/>
            <person name="Zhou J."/>
            <person name="Zhu J."/>
            <person name="Brent C.S."/>
            <person name="Elsik C.G."/>
            <person name="Goodisman M.A."/>
            <person name="Liberles D.A."/>
            <person name="Roe R.M."/>
            <person name="Vargo E.L."/>
            <person name="Vilcinskas A."/>
            <person name="Wang J."/>
            <person name="Bornberg-Bauer E."/>
            <person name="Korb J."/>
            <person name="Zhang G."/>
            <person name="Liebig J."/>
        </authorList>
    </citation>
    <scope>NUCLEOTIDE SEQUENCE [LARGE SCALE GENOMIC DNA]</scope>
    <source>
        <tissue evidence="2">Whole organism</tissue>
    </source>
</reference>
<feature type="non-terminal residue" evidence="2">
    <location>
        <position position="76"/>
    </location>
</feature>
<dbReference type="GO" id="GO:0006303">
    <property type="term" value="P:double-strand break repair via nonhomologous end joining"/>
    <property type="evidence" value="ECO:0007669"/>
    <property type="project" value="TreeGrafter"/>
</dbReference>
<dbReference type="GO" id="GO:0000723">
    <property type="term" value="P:telomere maintenance"/>
    <property type="evidence" value="ECO:0007669"/>
    <property type="project" value="TreeGrafter"/>
</dbReference>
<organism evidence="2 3">
    <name type="scientific">Zootermopsis nevadensis</name>
    <name type="common">Dampwood termite</name>
    <dbReference type="NCBI Taxonomy" id="136037"/>
    <lineage>
        <taxon>Eukaryota</taxon>
        <taxon>Metazoa</taxon>
        <taxon>Ecdysozoa</taxon>
        <taxon>Arthropoda</taxon>
        <taxon>Hexapoda</taxon>
        <taxon>Insecta</taxon>
        <taxon>Pterygota</taxon>
        <taxon>Neoptera</taxon>
        <taxon>Polyneoptera</taxon>
        <taxon>Dictyoptera</taxon>
        <taxon>Blattodea</taxon>
        <taxon>Blattoidea</taxon>
        <taxon>Termitoidae</taxon>
        <taxon>Termopsidae</taxon>
        <taxon>Zootermopsis</taxon>
    </lineage>
</organism>
<dbReference type="GO" id="GO:0000724">
    <property type="term" value="P:double-strand break repair via homologous recombination"/>
    <property type="evidence" value="ECO:0007669"/>
    <property type="project" value="TreeGrafter"/>
</dbReference>
<dbReference type="GO" id="GO:0097552">
    <property type="term" value="P:mitochondrial double-strand break repair via homologous recombination"/>
    <property type="evidence" value="ECO:0007669"/>
    <property type="project" value="TreeGrafter"/>
</dbReference>
<accession>A0A067QEN6</accession>
<dbReference type="Proteomes" id="UP000027135">
    <property type="component" value="Unassembled WGS sequence"/>
</dbReference>
<dbReference type="Gene3D" id="3.30.110.110">
    <property type="entry name" value="Mre11, capping domain"/>
    <property type="match status" value="1"/>
</dbReference>
<dbReference type="GO" id="GO:0042138">
    <property type="term" value="P:meiotic DNA double-strand break formation"/>
    <property type="evidence" value="ECO:0007669"/>
    <property type="project" value="TreeGrafter"/>
</dbReference>
<dbReference type="PANTHER" id="PTHR10139:SF1">
    <property type="entry name" value="DOUBLE-STRAND BREAK REPAIR PROTEIN MRE11"/>
    <property type="match status" value="1"/>
</dbReference>
<dbReference type="InParanoid" id="A0A067QEN6"/>
<dbReference type="GO" id="GO:0030870">
    <property type="term" value="C:Mre11 complex"/>
    <property type="evidence" value="ECO:0007669"/>
    <property type="project" value="TreeGrafter"/>
</dbReference>
<dbReference type="GO" id="GO:0007095">
    <property type="term" value="P:mitotic G2 DNA damage checkpoint signaling"/>
    <property type="evidence" value="ECO:0007669"/>
    <property type="project" value="TreeGrafter"/>
</dbReference>
<dbReference type="GO" id="GO:0035861">
    <property type="term" value="C:site of double-strand break"/>
    <property type="evidence" value="ECO:0007669"/>
    <property type="project" value="TreeGrafter"/>
</dbReference>
<protein>
    <submittedName>
        <fullName evidence="2">Double-strand break repair protein MRE11A</fullName>
    </submittedName>
</protein>
<dbReference type="GO" id="GO:0030145">
    <property type="term" value="F:manganese ion binding"/>
    <property type="evidence" value="ECO:0007669"/>
    <property type="project" value="InterPro"/>
</dbReference>
<dbReference type="InterPro" id="IPR038487">
    <property type="entry name" value="Mre11_capping_dom"/>
</dbReference>
<dbReference type="AlphaFoldDB" id="A0A067QEN6"/>
<dbReference type="GO" id="GO:0031573">
    <property type="term" value="P:mitotic intra-S DNA damage checkpoint signaling"/>
    <property type="evidence" value="ECO:0007669"/>
    <property type="project" value="TreeGrafter"/>
</dbReference>
<gene>
    <name evidence="2" type="ORF">L798_10113</name>
</gene>
<dbReference type="InterPro" id="IPR007281">
    <property type="entry name" value="Mre11_DNA-bd"/>
</dbReference>
<dbReference type="GO" id="GO:0000014">
    <property type="term" value="F:single-stranded DNA endodeoxyribonuclease activity"/>
    <property type="evidence" value="ECO:0007669"/>
    <property type="project" value="TreeGrafter"/>
</dbReference>
<feature type="domain" description="Mre11 DNA-binding" evidence="1">
    <location>
        <begin position="3"/>
        <end position="74"/>
    </location>
</feature>
<evidence type="ECO:0000313" key="2">
    <source>
        <dbReference type="EMBL" id="KDQ71543.1"/>
    </source>
</evidence>
<dbReference type="PANTHER" id="PTHR10139">
    <property type="entry name" value="DOUBLE-STRAND BREAK REPAIR PROTEIN MRE11"/>
    <property type="match status" value="1"/>
</dbReference>
<evidence type="ECO:0000259" key="1">
    <source>
        <dbReference type="SMART" id="SM01347"/>
    </source>
</evidence>
<dbReference type="SMART" id="SM01347">
    <property type="entry name" value="Mre11_DNA_bind"/>
    <property type="match status" value="1"/>
</dbReference>
<dbReference type="Pfam" id="PF04152">
    <property type="entry name" value="Mre11_DNA_bind"/>
    <property type="match status" value="1"/>
</dbReference>
<evidence type="ECO:0000313" key="3">
    <source>
        <dbReference type="Proteomes" id="UP000027135"/>
    </source>
</evidence>
<sequence length="76" mass="8871">MPGDRRQPEQPLIRLRVEYAEEKHMFNVVRFGLNYTTKVANPSDIVLFRKQRVAGNVKTESKFDKDTLEALFNMEG</sequence>